<proteinExistence type="predicted"/>
<name>A0ABC9Z1U0_9NOCA</name>
<dbReference type="AlphaFoldDB" id="A0ABC9Z1U0"/>
<protein>
    <submittedName>
        <fullName evidence="3">Uncharacterized protein</fullName>
    </submittedName>
</protein>
<reference evidence="3 4" key="2">
    <citation type="journal article" date="2016" name="Genome Announc.">
        <title>Draft Genome Sequence of Erythromycin- and Oxytetracycline-Sensitive Nocardia seriolae Strain U-1 (NBRC 110359).</title>
        <authorList>
            <person name="Imajoh M."/>
            <person name="Sukeda M."/>
            <person name="Shimizu M."/>
            <person name="Yamane J."/>
            <person name="Ohnishi K."/>
            <person name="Oshima S."/>
        </authorList>
    </citation>
    <scope>NUCLEOTIDE SEQUENCE [LARGE SCALE GENOMIC DNA]</scope>
    <source>
        <strain evidence="3 4">U-1</strain>
    </source>
</reference>
<keyword evidence="1" id="KW-0812">Transmembrane</keyword>
<dbReference type="KEGG" id="nsr:NS506_05434"/>
<dbReference type="Proteomes" id="UP000180166">
    <property type="component" value="Chromosome"/>
</dbReference>
<accession>A0ABC9Z1U0</accession>
<dbReference type="Proteomes" id="UP000037179">
    <property type="component" value="Unassembled WGS sequence"/>
</dbReference>
<sequence>MTAETVDPNPRRCASLRREFGKVPLLLGGLYLVASELILIAFMLYPSESPHSPLWRINQEPIIIPLSPTIQPVPPSPSTITPPQPR</sequence>
<organism evidence="3 4">
    <name type="scientific">Nocardia seriolae</name>
    <dbReference type="NCBI Taxonomy" id="37332"/>
    <lineage>
        <taxon>Bacteria</taxon>
        <taxon>Bacillati</taxon>
        <taxon>Actinomycetota</taxon>
        <taxon>Actinomycetes</taxon>
        <taxon>Mycobacteriales</taxon>
        <taxon>Nocardiaceae</taxon>
        <taxon>Nocardia</taxon>
    </lineage>
</organism>
<evidence type="ECO:0000313" key="4">
    <source>
        <dbReference type="Proteomes" id="UP000037179"/>
    </source>
</evidence>
<dbReference type="EMBL" id="BBYQ01000118">
    <property type="protein sequence ID" value="GAP31546.1"/>
    <property type="molecule type" value="Genomic_DNA"/>
</dbReference>
<keyword evidence="1" id="KW-1133">Transmembrane helix</keyword>
<keyword evidence="1" id="KW-0472">Membrane</keyword>
<evidence type="ECO:0000256" key="1">
    <source>
        <dbReference type="SAM" id="Phobius"/>
    </source>
</evidence>
<reference evidence="2 5" key="3">
    <citation type="submission" date="2016-10" db="EMBL/GenBank/DDBJ databases">
        <title>Genome sequence of Nocardia seriolae strain EM150506, isolated from Anguila japonica.</title>
        <authorList>
            <person name="Han H.-J."/>
        </authorList>
    </citation>
    <scope>NUCLEOTIDE SEQUENCE [LARGE SCALE GENOMIC DNA]</scope>
    <source>
        <strain evidence="2 5">EM150506</strain>
    </source>
</reference>
<evidence type="ECO:0000313" key="3">
    <source>
        <dbReference type="EMBL" id="GAP31546.1"/>
    </source>
</evidence>
<gene>
    <name evidence="2" type="ORF">NS506_05434</name>
    <name evidence="3" type="ORF">NSK11_contig00118-0010</name>
</gene>
<evidence type="ECO:0000313" key="5">
    <source>
        <dbReference type="Proteomes" id="UP000180166"/>
    </source>
</evidence>
<feature type="transmembrane region" description="Helical" evidence="1">
    <location>
        <begin position="25"/>
        <end position="45"/>
    </location>
</feature>
<keyword evidence="4" id="KW-1185">Reference proteome</keyword>
<reference evidence="4" key="1">
    <citation type="submission" date="2015-07" db="EMBL/GenBank/DDBJ databases">
        <title>Nocardia seriolae U-1 whole genome shotgun sequence.</title>
        <authorList>
            <person name="Imajoh M."/>
            <person name="Fukumoto Y."/>
            <person name="Sukeda M."/>
            <person name="Yamane J."/>
            <person name="Yamasaki K."/>
            <person name="Shimizu M."/>
            <person name="Ohnishi K."/>
            <person name="Oshima S."/>
        </authorList>
    </citation>
    <scope>NUCLEOTIDE SEQUENCE [LARGE SCALE GENOMIC DNA]</scope>
    <source>
        <strain evidence="4">U-1</strain>
    </source>
</reference>
<evidence type="ECO:0000313" key="2">
    <source>
        <dbReference type="EMBL" id="APA99480.1"/>
    </source>
</evidence>
<dbReference type="EMBL" id="CP017839">
    <property type="protein sequence ID" value="APA99480.1"/>
    <property type="molecule type" value="Genomic_DNA"/>
</dbReference>